<evidence type="ECO:0000313" key="2">
    <source>
        <dbReference type="EMBL" id="ALA98439.1"/>
    </source>
</evidence>
<evidence type="ECO:0000256" key="1">
    <source>
        <dbReference type="SAM" id="Phobius"/>
    </source>
</evidence>
<keyword evidence="3" id="KW-1185">Reference proteome</keyword>
<organism evidence="2 3">
    <name type="scientific">Spiroplasma kunkelii CR2-3x</name>
    <dbReference type="NCBI Taxonomy" id="273035"/>
    <lineage>
        <taxon>Bacteria</taxon>
        <taxon>Bacillati</taxon>
        <taxon>Mycoplasmatota</taxon>
        <taxon>Mollicutes</taxon>
        <taxon>Entomoplasmatales</taxon>
        <taxon>Spiroplasmataceae</taxon>
        <taxon>Spiroplasma</taxon>
    </lineage>
</organism>
<gene>
    <name evidence="2" type="ORF">SKUN_001581</name>
</gene>
<proteinExistence type="predicted"/>
<reference evidence="2 3" key="1">
    <citation type="journal article" date="2015" name="Genome Announc.">
        <title>Complete Genome Sequence of Spiroplasma kunkelii Strain CR2-3x, Causal Agent of Corn Stunt Disease in Zea mays L.</title>
        <authorList>
            <person name="Davis R.E."/>
            <person name="Shao J."/>
            <person name="Dally E.L."/>
            <person name="Zhao Y."/>
            <person name="Gasparich G.E."/>
            <person name="Gaynor B.J."/>
            <person name="Athey J.C."/>
            <person name="Harrison N.A."/>
            <person name="Donofrio N."/>
        </authorList>
    </citation>
    <scope>NUCLEOTIDE SEQUENCE [LARGE SCALE GENOMIC DNA]</scope>
    <source>
        <strain evidence="2 3">CR2-3x</strain>
    </source>
</reference>
<keyword evidence="1" id="KW-0472">Membrane</keyword>
<dbReference type="KEGG" id="skn:SKUN_001581"/>
<keyword evidence="1" id="KW-0812">Transmembrane</keyword>
<dbReference type="EMBL" id="CP010899">
    <property type="protein sequence ID" value="ALA98439.1"/>
    <property type="molecule type" value="Genomic_DNA"/>
</dbReference>
<dbReference type="PATRIC" id="fig|273035.7.peg.1946"/>
<feature type="transmembrane region" description="Helical" evidence="1">
    <location>
        <begin position="6"/>
        <end position="29"/>
    </location>
</feature>
<keyword evidence="1" id="KW-1133">Transmembrane helix</keyword>
<dbReference type="AlphaFoldDB" id="A0A0K2JIL6"/>
<accession>A0A0K2JIL6</accession>
<dbReference type="Proteomes" id="UP000062963">
    <property type="component" value="Chromosome"/>
</dbReference>
<protein>
    <submittedName>
        <fullName evidence="2">Uncharacterized protein</fullName>
    </submittedName>
</protein>
<evidence type="ECO:0000313" key="3">
    <source>
        <dbReference type="Proteomes" id="UP000062963"/>
    </source>
</evidence>
<sequence length="102" mass="11759">MNMEKIVTVIVASLSFISIIISSIFNFIANKNNQLNEVKIDEIHKKLIENHSRIMEILINKIFSTIDNAINGFIKLFNQSNKDQSYERMEVEITNSNEPDIS</sequence>
<name>A0A0K2JIL6_SPIKU</name>